<feature type="chain" id="PRO_5042830657" description="Ribokinase" evidence="6">
    <location>
        <begin position="18"/>
        <end position="869"/>
    </location>
</feature>
<feature type="transmembrane region" description="Helical" evidence="5">
    <location>
        <begin position="292"/>
        <end position="314"/>
    </location>
</feature>
<organism evidence="9 10">
    <name type="scientific">Deinandra increscens subsp. villosa</name>
    <dbReference type="NCBI Taxonomy" id="3103831"/>
    <lineage>
        <taxon>Eukaryota</taxon>
        <taxon>Viridiplantae</taxon>
        <taxon>Streptophyta</taxon>
        <taxon>Embryophyta</taxon>
        <taxon>Tracheophyta</taxon>
        <taxon>Spermatophyta</taxon>
        <taxon>Magnoliopsida</taxon>
        <taxon>eudicotyledons</taxon>
        <taxon>Gunneridae</taxon>
        <taxon>Pentapetalae</taxon>
        <taxon>asterids</taxon>
        <taxon>campanulids</taxon>
        <taxon>Asterales</taxon>
        <taxon>Asteraceae</taxon>
        <taxon>Asteroideae</taxon>
        <taxon>Heliantheae alliance</taxon>
        <taxon>Madieae</taxon>
        <taxon>Madiinae</taxon>
        <taxon>Deinandra</taxon>
    </lineage>
</organism>
<dbReference type="GO" id="GO:0016301">
    <property type="term" value="F:kinase activity"/>
    <property type="evidence" value="ECO:0007669"/>
    <property type="project" value="UniProtKB-KW"/>
</dbReference>
<feature type="signal peptide" evidence="6">
    <location>
        <begin position="1"/>
        <end position="17"/>
    </location>
</feature>
<dbReference type="Pfam" id="PF23180">
    <property type="entry name" value="ALE2_N"/>
    <property type="match status" value="1"/>
</dbReference>
<evidence type="ECO:0000313" key="10">
    <source>
        <dbReference type="Proteomes" id="UP001408789"/>
    </source>
</evidence>
<keyword evidence="2 4" id="KW-0808">Transferase</keyword>
<dbReference type="Gene3D" id="3.30.200.20">
    <property type="entry name" value="Phosphorylase Kinase, domain 1"/>
    <property type="match status" value="1"/>
</dbReference>
<dbReference type="PRINTS" id="PR00990">
    <property type="entry name" value="RIBOKINASE"/>
</dbReference>
<name>A0AAP0GY00_9ASTR</name>
<evidence type="ECO:0000259" key="7">
    <source>
        <dbReference type="Pfam" id="PF00294"/>
    </source>
</evidence>
<keyword evidence="5" id="KW-0812">Transmembrane</keyword>
<dbReference type="PROSITE" id="PS00584">
    <property type="entry name" value="PFKB_KINASES_2"/>
    <property type="match status" value="1"/>
</dbReference>
<dbReference type="InterPro" id="IPR029056">
    <property type="entry name" value="Ribokinase-like"/>
</dbReference>
<dbReference type="Pfam" id="PF00294">
    <property type="entry name" value="PfkB"/>
    <property type="match status" value="2"/>
</dbReference>
<evidence type="ECO:0000256" key="5">
    <source>
        <dbReference type="SAM" id="Phobius"/>
    </source>
</evidence>
<dbReference type="SUPFAM" id="SSF53613">
    <property type="entry name" value="Ribokinase-like"/>
    <property type="match status" value="1"/>
</dbReference>
<evidence type="ECO:0000256" key="3">
    <source>
        <dbReference type="ARBA" id="ARBA00022777"/>
    </source>
</evidence>
<keyword evidence="5" id="KW-1133">Transmembrane helix</keyword>
<keyword evidence="6" id="KW-0732">Signal</keyword>
<proteinExistence type="inferred from homology"/>
<keyword evidence="10" id="KW-1185">Reference proteome</keyword>
<keyword evidence="5" id="KW-0472">Membrane</keyword>
<dbReference type="InterPro" id="IPR002139">
    <property type="entry name" value="Ribo/fructo_kinase"/>
</dbReference>
<evidence type="ECO:0000259" key="8">
    <source>
        <dbReference type="Pfam" id="PF23180"/>
    </source>
</evidence>
<dbReference type="PANTHER" id="PTHR42774:SF16">
    <property type="entry name" value="KETOHEXOKINASE"/>
    <property type="match status" value="1"/>
</dbReference>
<feature type="domain" description="Carbohydrate kinase PfkB" evidence="7">
    <location>
        <begin position="521"/>
        <end position="744"/>
    </location>
</feature>
<dbReference type="Gene3D" id="3.40.1190.20">
    <property type="match status" value="1"/>
</dbReference>
<dbReference type="InterPro" id="IPR011009">
    <property type="entry name" value="Kinase-like_dom_sf"/>
</dbReference>
<sequence length="869" mass="92945">MPNSLMLLFIFPLFTLGSPTVCYGIPFLNINLSPSLLPSQHMFVNKNGFGHLKVRLMSTSSLVVPAITSYAHSPQRSMKPSTAPAPSPISQGPVAGPTVGNMRRHHHRFHHGKITHVVSPSPSPVSGCDQTCTDPLTATPIGSPCGCVFPMKVRLLLQVSVYAVFPVVNELEIEVATGTYLTQSQVVITGASADSQDQDKTAVDINLVPLGEKFDNTTALLTYDRFWRKKLSLNRTLFGDYEVVYITYPGLPSSPPYGTLPGNGPNGSPGNRQIPITATFVGKPQKMNPKTIFVIVLSAVVLLVVCCAAISVFIKYRKIGRSSNSVGPVFTTPASKRRGLGAMLSSDPSNSTLSIFSAMPTSILSVKTFTLAELDKATEKFCSRKILGEGGFGCVYHGIIEDGAEVAVKLLNRDNNQNGDRYTSVDCGPKIFEEQEIWRSNPMIINRRKYPLLLPDAIPRVTDSPAHGALMAATFYSGAMLPTSFSFPSRTLSTPLTRYSAKMLSVTATQTESPTVLGFGGVGVDLLATVAEFPNPDDKIRSTSLKVQGGGNAGNALTCAARLGLNARLISKVANDAQGRGILEELKADGVDVSFFVVSEDGNSPFTYVIVDNQTKTRTCIHTPGSPPMIPDDISNSTLLAALAGVKLVYFDVRLPETALLFAHEANRRKIPILVDAERPREGLDDLLNLSDYVVCSAKFPQTWTGAPSVPSALVSMLLKLPKVKFVIVTLGADGCMMLQRSVEGESVQAEEIDADDLAEKLKCQSDSRTAAPSCISSEFTSLRAKGAGTVCGKLFLGTAEKVPQSELVDTTGAGDAFIGAVLYGICTNKPPEEMLPFAAQVAAIACRALGARAGLPHLTDPRLAPFSQ</sequence>
<dbReference type="CDD" id="cd01945">
    <property type="entry name" value="ribokinase_group_B"/>
    <property type="match status" value="1"/>
</dbReference>
<dbReference type="InterPro" id="IPR011611">
    <property type="entry name" value="PfkB_dom"/>
</dbReference>
<evidence type="ECO:0000256" key="2">
    <source>
        <dbReference type="ARBA" id="ARBA00022679"/>
    </source>
</evidence>
<evidence type="ECO:0008006" key="11">
    <source>
        <dbReference type="Google" id="ProtNLM"/>
    </source>
</evidence>
<dbReference type="InterPro" id="IPR057597">
    <property type="entry name" value="ALE2_N"/>
</dbReference>
<dbReference type="PANTHER" id="PTHR42774">
    <property type="entry name" value="PHOSPHOTRANSFERASE SYSTEM TRANSPORT PROTEIN"/>
    <property type="match status" value="1"/>
</dbReference>
<dbReference type="AlphaFoldDB" id="A0AAP0GY00"/>
<accession>A0AAP0GY00</accession>
<dbReference type="InterPro" id="IPR052562">
    <property type="entry name" value="Ketohexokinase-related"/>
</dbReference>
<dbReference type="SUPFAM" id="SSF56112">
    <property type="entry name" value="Protein kinase-like (PK-like)"/>
    <property type="match status" value="1"/>
</dbReference>
<keyword evidence="3 4" id="KW-0418">Kinase</keyword>
<feature type="domain" description="Receptor-like PK ALE2 N-terminal" evidence="8">
    <location>
        <begin position="133"/>
        <end position="252"/>
    </location>
</feature>
<comment type="similarity">
    <text evidence="1 4">Belongs to the carbohydrate kinase PfkB family.</text>
</comment>
<evidence type="ECO:0000256" key="1">
    <source>
        <dbReference type="ARBA" id="ARBA00010688"/>
    </source>
</evidence>
<evidence type="ECO:0000313" key="9">
    <source>
        <dbReference type="EMBL" id="KAK9067513.1"/>
    </source>
</evidence>
<comment type="caution">
    <text evidence="9">The sequence shown here is derived from an EMBL/GenBank/DDBJ whole genome shotgun (WGS) entry which is preliminary data.</text>
</comment>
<protein>
    <recommendedName>
        <fullName evidence="11">Ribokinase</fullName>
    </recommendedName>
</protein>
<dbReference type="EMBL" id="JBCNJP010000014">
    <property type="protein sequence ID" value="KAK9067513.1"/>
    <property type="molecule type" value="Genomic_DNA"/>
</dbReference>
<dbReference type="InterPro" id="IPR002173">
    <property type="entry name" value="Carboh/pur_kinase_PfkB_CS"/>
</dbReference>
<evidence type="ECO:0000256" key="6">
    <source>
        <dbReference type="SAM" id="SignalP"/>
    </source>
</evidence>
<feature type="domain" description="Carbohydrate kinase PfkB" evidence="7">
    <location>
        <begin position="800"/>
        <end position="858"/>
    </location>
</feature>
<reference evidence="9 10" key="1">
    <citation type="submission" date="2024-04" db="EMBL/GenBank/DDBJ databases">
        <title>The reference genome of an endangered Asteraceae, Deinandra increscens subsp. villosa, native to the Central Coast of California.</title>
        <authorList>
            <person name="Guilliams M."/>
            <person name="Hasenstab-Lehman K."/>
            <person name="Meyer R."/>
            <person name="Mcevoy S."/>
        </authorList>
    </citation>
    <scope>NUCLEOTIDE SEQUENCE [LARGE SCALE GENOMIC DNA]</scope>
    <source>
        <tissue evidence="9">Leaf</tissue>
    </source>
</reference>
<gene>
    <name evidence="9" type="ORF">SSX86_011624</name>
</gene>
<dbReference type="Proteomes" id="UP001408789">
    <property type="component" value="Unassembled WGS sequence"/>
</dbReference>
<evidence type="ECO:0000256" key="4">
    <source>
        <dbReference type="RuleBase" id="RU003704"/>
    </source>
</evidence>